<dbReference type="Gene3D" id="3.30.2320.30">
    <property type="entry name" value="ATP synthase, E subunit, C-terminal"/>
    <property type="match status" value="1"/>
</dbReference>
<evidence type="ECO:0000256" key="8">
    <source>
        <dbReference type="SAM" id="Coils"/>
    </source>
</evidence>
<comment type="caution">
    <text evidence="9">The sequence shown here is derived from an EMBL/GenBank/DDBJ whole genome shotgun (WGS) entry which is preliminary data.</text>
</comment>
<gene>
    <name evidence="9" type="ORF">CF15_05245</name>
</gene>
<dbReference type="RefSeq" id="WP_058370849.1">
    <property type="nucleotide sequence ID" value="NZ_LNTB01000001.1"/>
</dbReference>
<keyword evidence="6" id="KW-0472">Membrane</keyword>
<name>A0A0V8RVY0_PYROC</name>
<evidence type="ECO:0000256" key="1">
    <source>
        <dbReference type="ARBA" id="ARBA00005901"/>
    </source>
</evidence>
<reference evidence="9 10" key="1">
    <citation type="submission" date="2015-11" db="EMBL/GenBank/DDBJ databases">
        <title>Genome sequence of Pyrodictium occultum PL-19, a marine hyperthermophilic archaeon isolated from Volcano, Italy.</title>
        <authorList>
            <person name="Utturkar S."/>
            <person name="Huber H."/>
            <person name="Leptihn S."/>
            <person name="Brown S."/>
            <person name="Stetter K.O."/>
            <person name="Podar M."/>
        </authorList>
    </citation>
    <scope>NUCLEOTIDE SEQUENCE [LARGE SCALE GENOMIC DNA]</scope>
    <source>
        <strain evidence="9 10">PL-19</strain>
    </source>
</reference>
<dbReference type="SUPFAM" id="SSF160527">
    <property type="entry name" value="V-type ATPase subunit E-like"/>
    <property type="match status" value="1"/>
</dbReference>
<keyword evidence="7" id="KW-0066">ATP synthesis</keyword>
<dbReference type="Proteomes" id="UP000053352">
    <property type="component" value="Unassembled WGS sequence"/>
</dbReference>
<evidence type="ECO:0000256" key="2">
    <source>
        <dbReference type="ARBA" id="ARBA00022448"/>
    </source>
</evidence>
<dbReference type="GO" id="GO:0046961">
    <property type="term" value="F:proton-transporting ATPase activity, rotational mechanism"/>
    <property type="evidence" value="ECO:0007669"/>
    <property type="project" value="InterPro"/>
</dbReference>
<dbReference type="InterPro" id="IPR038495">
    <property type="entry name" value="ATPase_E_C"/>
</dbReference>
<evidence type="ECO:0000313" key="9">
    <source>
        <dbReference type="EMBL" id="KSW12168.1"/>
    </source>
</evidence>
<keyword evidence="10" id="KW-1185">Reference proteome</keyword>
<evidence type="ECO:0000256" key="4">
    <source>
        <dbReference type="ARBA" id="ARBA00022781"/>
    </source>
</evidence>
<dbReference type="AlphaFoldDB" id="A0A0V8RVY0"/>
<feature type="coiled-coil region" evidence="8">
    <location>
        <begin position="80"/>
        <end position="107"/>
    </location>
</feature>
<keyword evidence="4" id="KW-0375">Hydrogen ion transport</keyword>
<sequence length="208" mass="23248">MAARIRLIGSPEKLVDEVIERARRNAEARMNEALEAARKILDKAFEESLSRLEEELRRSARSASERLESFAARHEVELRKKIAKLRAEAVEEALRQALEKLRSTVGEEEYTGFLARLLEEAARRLAAEYRELVVVPAGPDREAVKRAVKRARLPGGVKASLADETVEGIGGFIIRARGGPSLDYRLDVVLSTAVEEARSRIASILFEE</sequence>
<dbReference type="Pfam" id="PF01991">
    <property type="entry name" value="vATP-synt_E"/>
    <property type="match status" value="1"/>
</dbReference>
<proteinExistence type="inferred from homology"/>
<dbReference type="EMBL" id="LNTB01000001">
    <property type="protein sequence ID" value="KSW12168.1"/>
    <property type="molecule type" value="Genomic_DNA"/>
</dbReference>
<evidence type="ECO:0000256" key="3">
    <source>
        <dbReference type="ARBA" id="ARBA00022475"/>
    </source>
</evidence>
<dbReference type="GO" id="GO:0006754">
    <property type="term" value="P:ATP biosynthetic process"/>
    <property type="evidence" value="ECO:0007669"/>
    <property type="project" value="UniProtKB-KW"/>
</dbReference>
<comment type="similarity">
    <text evidence="1">Belongs to the V-ATPase E subunit family.</text>
</comment>
<keyword evidence="2" id="KW-0813">Transport</keyword>
<protein>
    <submittedName>
        <fullName evidence="9">Uncharacterized protein</fullName>
    </submittedName>
</protein>
<dbReference type="GO" id="GO:0033178">
    <property type="term" value="C:proton-transporting two-sector ATPase complex, catalytic domain"/>
    <property type="evidence" value="ECO:0007669"/>
    <property type="project" value="InterPro"/>
</dbReference>
<organism evidence="9 10">
    <name type="scientific">Pyrodictium occultum</name>
    <dbReference type="NCBI Taxonomy" id="2309"/>
    <lineage>
        <taxon>Archaea</taxon>
        <taxon>Thermoproteota</taxon>
        <taxon>Thermoprotei</taxon>
        <taxon>Desulfurococcales</taxon>
        <taxon>Pyrodictiaceae</taxon>
        <taxon>Pyrodictium</taxon>
    </lineage>
</organism>
<dbReference type="InterPro" id="IPR002842">
    <property type="entry name" value="ATPase_V1_Esu"/>
</dbReference>
<evidence type="ECO:0000256" key="5">
    <source>
        <dbReference type="ARBA" id="ARBA00023065"/>
    </source>
</evidence>
<accession>A0A0V8RVY0</accession>
<keyword evidence="8" id="KW-0175">Coiled coil</keyword>
<evidence type="ECO:0000256" key="6">
    <source>
        <dbReference type="ARBA" id="ARBA00023136"/>
    </source>
</evidence>
<keyword evidence="3" id="KW-1003">Cell membrane</keyword>
<dbReference type="STRING" id="2309.CF15_05245"/>
<evidence type="ECO:0000313" key="10">
    <source>
        <dbReference type="Proteomes" id="UP000053352"/>
    </source>
</evidence>
<evidence type="ECO:0000256" key="7">
    <source>
        <dbReference type="ARBA" id="ARBA00023310"/>
    </source>
</evidence>
<keyword evidence="5" id="KW-0406">Ion transport</keyword>